<dbReference type="HOGENOM" id="CLU_2817642_0_0_1"/>
<keyword evidence="1" id="KW-1133">Transmembrane helix</keyword>
<accession>A0A061GRZ9</accession>
<reference evidence="2 3" key="1">
    <citation type="journal article" date="2013" name="Genome Biol.">
        <title>The genome sequence of the most widely cultivated cacao type and its use to identify candidate genes regulating pod color.</title>
        <authorList>
            <person name="Motamayor J.C."/>
            <person name="Mockaitis K."/>
            <person name="Schmutz J."/>
            <person name="Haiminen N."/>
            <person name="Iii D.L."/>
            <person name="Cornejo O."/>
            <person name="Findley S.D."/>
            <person name="Zheng P."/>
            <person name="Utro F."/>
            <person name="Royaert S."/>
            <person name="Saski C."/>
            <person name="Jenkins J."/>
            <person name="Podicheti R."/>
            <person name="Zhao M."/>
            <person name="Scheffler B.E."/>
            <person name="Stack J.C."/>
            <person name="Feltus F.A."/>
            <person name="Mustiga G.M."/>
            <person name="Amores F."/>
            <person name="Phillips W."/>
            <person name="Marelli J.P."/>
            <person name="May G.D."/>
            <person name="Shapiro H."/>
            <person name="Ma J."/>
            <person name="Bustamante C.D."/>
            <person name="Schnell R.J."/>
            <person name="Main D."/>
            <person name="Gilbert D."/>
            <person name="Parida L."/>
            <person name="Kuhn D.N."/>
        </authorList>
    </citation>
    <scope>NUCLEOTIDE SEQUENCE [LARGE SCALE GENOMIC DNA]</scope>
    <source>
        <strain evidence="3">cv. Matina 1-6</strain>
    </source>
</reference>
<keyword evidence="1" id="KW-0472">Membrane</keyword>
<evidence type="ECO:0000313" key="2">
    <source>
        <dbReference type="EMBL" id="EOY31952.1"/>
    </source>
</evidence>
<sequence length="67" mass="8235">MQVNDFSIYSFMHFVYLYILFEFFHFILFMHVYLLSFTLHNDFINEIKTQSLKPPVIVSTIKFMSNW</sequence>
<keyword evidence="3" id="KW-1185">Reference proteome</keyword>
<name>A0A061GRZ9_THECC</name>
<dbReference type="Proteomes" id="UP000026915">
    <property type="component" value="Chromosome 9"/>
</dbReference>
<dbReference type="EMBL" id="CM001887">
    <property type="protein sequence ID" value="EOY31952.1"/>
    <property type="molecule type" value="Genomic_DNA"/>
</dbReference>
<feature type="transmembrane region" description="Helical" evidence="1">
    <location>
        <begin position="15"/>
        <end position="35"/>
    </location>
</feature>
<dbReference type="Gramene" id="EOY31952">
    <property type="protein sequence ID" value="EOY31952"/>
    <property type="gene ID" value="TCM_039319"/>
</dbReference>
<keyword evidence="1" id="KW-0812">Transmembrane</keyword>
<dbReference type="InParanoid" id="A0A061GRZ9"/>
<gene>
    <name evidence="2" type="ORF">TCM_039319</name>
</gene>
<evidence type="ECO:0000256" key="1">
    <source>
        <dbReference type="SAM" id="Phobius"/>
    </source>
</evidence>
<protein>
    <submittedName>
        <fullName evidence="2">Uncharacterized protein</fullName>
    </submittedName>
</protein>
<proteinExistence type="predicted"/>
<organism evidence="2 3">
    <name type="scientific">Theobroma cacao</name>
    <name type="common">Cacao</name>
    <name type="synonym">Cocoa</name>
    <dbReference type="NCBI Taxonomy" id="3641"/>
    <lineage>
        <taxon>Eukaryota</taxon>
        <taxon>Viridiplantae</taxon>
        <taxon>Streptophyta</taxon>
        <taxon>Embryophyta</taxon>
        <taxon>Tracheophyta</taxon>
        <taxon>Spermatophyta</taxon>
        <taxon>Magnoliopsida</taxon>
        <taxon>eudicotyledons</taxon>
        <taxon>Gunneridae</taxon>
        <taxon>Pentapetalae</taxon>
        <taxon>rosids</taxon>
        <taxon>malvids</taxon>
        <taxon>Malvales</taxon>
        <taxon>Malvaceae</taxon>
        <taxon>Byttnerioideae</taxon>
        <taxon>Theobroma</taxon>
    </lineage>
</organism>
<dbReference type="AlphaFoldDB" id="A0A061GRZ9"/>
<evidence type="ECO:0000313" key="3">
    <source>
        <dbReference type="Proteomes" id="UP000026915"/>
    </source>
</evidence>